<gene>
    <name evidence="3" type="ORF">BDU57DRAFT_328015</name>
</gene>
<keyword evidence="1" id="KW-1133">Transmembrane helix</keyword>
<feature type="domain" description="DUF6535" evidence="2">
    <location>
        <begin position="83"/>
        <end position="197"/>
    </location>
</feature>
<dbReference type="Pfam" id="PF20153">
    <property type="entry name" value="DUF6535"/>
    <property type="match status" value="1"/>
</dbReference>
<organism evidence="3 4">
    <name type="scientific">Ampelomyces quisqualis</name>
    <name type="common">Powdery mildew agent</name>
    <dbReference type="NCBI Taxonomy" id="50730"/>
    <lineage>
        <taxon>Eukaryota</taxon>
        <taxon>Fungi</taxon>
        <taxon>Dikarya</taxon>
        <taxon>Ascomycota</taxon>
        <taxon>Pezizomycotina</taxon>
        <taxon>Dothideomycetes</taxon>
        <taxon>Pleosporomycetidae</taxon>
        <taxon>Pleosporales</taxon>
        <taxon>Pleosporineae</taxon>
        <taxon>Phaeosphaeriaceae</taxon>
        <taxon>Ampelomyces</taxon>
    </lineage>
</organism>
<dbReference type="AlphaFoldDB" id="A0A6A5QEY5"/>
<keyword evidence="1" id="KW-0812">Transmembrane</keyword>
<dbReference type="InterPro" id="IPR045338">
    <property type="entry name" value="DUF6535"/>
</dbReference>
<evidence type="ECO:0000256" key="1">
    <source>
        <dbReference type="SAM" id="Phobius"/>
    </source>
</evidence>
<evidence type="ECO:0000313" key="4">
    <source>
        <dbReference type="Proteomes" id="UP000800096"/>
    </source>
</evidence>
<feature type="transmembrane region" description="Helical" evidence="1">
    <location>
        <begin position="79"/>
        <end position="97"/>
    </location>
</feature>
<protein>
    <recommendedName>
        <fullName evidence="2">DUF6535 domain-containing protein</fullName>
    </recommendedName>
</protein>
<reference evidence="3" key="1">
    <citation type="journal article" date="2020" name="Stud. Mycol.">
        <title>101 Dothideomycetes genomes: a test case for predicting lifestyles and emergence of pathogens.</title>
        <authorList>
            <person name="Haridas S."/>
            <person name="Albert R."/>
            <person name="Binder M."/>
            <person name="Bloem J."/>
            <person name="Labutti K."/>
            <person name="Salamov A."/>
            <person name="Andreopoulos B."/>
            <person name="Baker S."/>
            <person name="Barry K."/>
            <person name="Bills G."/>
            <person name="Bluhm B."/>
            <person name="Cannon C."/>
            <person name="Castanera R."/>
            <person name="Culley D."/>
            <person name="Daum C."/>
            <person name="Ezra D."/>
            <person name="Gonzalez J."/>
            <person name="Henrissat B."/>
            <person name="Kuo A."/>
            <person name="Liang C."/>
            <person name="Lipzen A."/>
            <person name="Lutzoni F."/>
            <person name="Magnuson J."/>
            <person name="Mondo S."/>
            <person name="Nolan M."/>
            <person name="Ohm R."/>
            <person name="Pangilinan J."/>
            <person name="Park H.-J."/>
            <person name="Ramirez L."/>
            <person name="Alfaro M."/>
            <person name="Sun H."/>
            <person name="Tritt A."/>
            <person name="Yoshinaga Y."/>
            <person name="Zwiers L.-H."/>
            <person name="Turgeon B."/>
            <person name="Goodwin S."/>
            <person name="Spatafora J."/>
            <person name="Crous P."/>
            <person name="Grigoriev I."/>
        </authorList>
    </citation>
    <scope>NUCLEOTIDE SEQUENCE</scope>
    <source>
        <strain evidence="3">HMLAC05119</strain>
    </source>
</reference>
<feature type="transmembrane region" description="Helical" evidence="1">
    <location>
        <begin position="214"/>
        <end position="237"/>
    </location>
</feature>
<name>A0A6A5QEY5_AMPQU</name>
<evidence type="ECO:0000259" key="2">
    <source>
        <dbReference type="Pfam" id="PF20153"/>
    </source>
</evidence>
<feature type="transmembrane region" description="Helical" evidence="1">
    <location>
        <begin position="21"/>
        <end position="38"/>
    </location>
</feature>
<feature type="transmembrane region" description="Helical" evidence="1">
    <location>
        <begin position="183"/>
        <end position="202"/>
    </location>
</feature>
<proteinExistence type="predicted"/>
<keyword evidence="4" id="KW-1185">Reference proteome</keyword>
<sequence>MTDQSDARELDIKRLQEQSSFIFSLSKFLLAVLTLPYRRAFRLYTWKPLRNIRLARGDCKLLIPLVKEWKADKYTELQSVQVAATFCGAAVFSSLPLSRSEHAVWASEALWFIALVCSIFAIITSIQTKSMLDDLPSREQLSGPLPDIELQRMQRAILRFKKTPGLRHWIMVFIWQFPSMTMAYAWCTYLAGLTVYICSPFLRKLPWQDRHKIALAYLSFGLVGLVTYVSATIFVYAGEKDYERSVASSRASTLGNARVDAADLEAAVPANQTGSHAEAKKNSTNSTIADEIAPVQAARARLIVRLEDPRAARNEESQSRRSLLY</sequence>
<feature type="transmembrane region" description="Helical" evidence="1">
    <location>
        <begin position="109"/>
        <end position="128"/>
    </location>
</feature>
<evidence type="ECO:0000313" key="3">
    <source>
        <dbReference type="EMBL" id="KAF1913939.1"/>
    </source>
</evidence>
<keyword evidence="1" id="KW-0472">Membrane</keyword>
<accession>A0A6A5QEY5</accession>
<dbReference type="OrthoDB" id="630895at2759"/>
<dbReference type="Proteomes" id="UP000800096">
    <property type="component" value="Unassembled WGS sequence"/>
</dbReference>
<dbReference type="EMBL" id="ML979138">
    <property type="protein sequence ID" value="KAF1913939.1"/>
    <property type="molecule type" value="Genomic_DNA"/>
</dbReference>